<dbReference type="PANTHER" id="PTHR12570">
    <property type="match status" value="1"/>
</dbReference>
<comment type="subcellular location">
    <subcellularLocation>
        <location evidence="1">Membrane</location>
        <topology evidence="1">Multi-pass membrane protein</topology>
    </subcellularLocation>
</comment>
<accession>T1KG99</accession>
<organism evidence="8 9">
    <name type="scientific">Tetranychus urticae</name>
    <name type="common">Two-spotted spider mite</name>
    <dbReference type="NCBI Taxonomy" id="32264"/>
    <lineage>
        <taxon>Eukaryota</taxon>
        <taxon>Metazoa</taxon>
        <taxon>Ecdysozoa</taxon>
        <taxon>Arthropoda</taxon>
        <taxon>Chelicerata</taxon>
        <taxon>Arachnida</taxon>
        <taxon>Acari</taxon>
        <taxon>Acariformes</taxon>
        <taxon>Trombidiformes</taxon>
        <taxon>Prostigmata</taxon>
        <taxon>Eleutherengona</taxon>
        <taxon>Raphignathae</taxon>
        <taxon>Tetranychoidea</taxon>
        <taxon>Tetranychidae</taxon>
        <taxon>Tetranychus</taxon>
    </lineage>
</organism>
<dbReference type="Proteomes" id="UP000015104">
    <property type="component" value="Unassembled WGS sequence"/>
</dbReference>
<reference evidence="8" key="2">
    <citation type="submission" date="2015-06" db="UniProtKB">
        <authorList>
            <consortium name="EnsemblMetazoa"/>
        </authorList>
    </citation>
    <scope>IDENTIFICATION</scope>
</reference>
<dbReference type="OMA" id="PMVYISI"/>
<feature type="transmembrane region" description="Helical" evidence="7">
    <location>
        <begin position="304"/>
        <end position="324"/>
    </location>
</feature>
<feature type="region of interest" description="Disordered" evidence="6">
    <location>
        <begin position="353"/>
        <end position="411"/>
    </location>
</feature>
<feature type="compositionally biased region" description="Basic and acidic residues" evidence="6">
    <location>
        <begin position="388"/>
        <end position="403"/>
    </location>
</feature>
<evidence type="ECO:0000313" key="8">
    <source>
        <dbReference type="EnsemblMetazoa" id="tetur11g00060.1"/>
    </source>
</evidence>
<dbReference type="PANTHER" id="PTHR12570:SF92">
    <property type="entry name" value="SPICHTHYIN, ISOFORM B"/>
    <property type="match status" value="1"/>
</dbReference>
<evidence type="ECO:0000256" key="4">
    <source>
        <dbReference type="ARBA" id="ARBA00022989"/>
    </source>
</evidence>
<dbReference type="EMBL" id="CAEY01000064">
    <property type="status" value="NOT_ANNOTATED_CDS"/>
    <property type="molecule type" value="Genomic_DNA"/>
</dbReference>
<feature type="transmembrane region" description="Helical" evidence="7">
    <location>
        <begin position="272"/>
        <end position="292"/>
    </location>
</feature>
<feature type="transmembrane region" description="Helical" evidence="7">
    <location>
        <begin position="34"/>
        <end position="54"/>
    </location>
</feature>
<dbReference type="InterPro" id="IPR008521">
    <property type="entry name" value="Mg_trans_NIPA"/>
</dbReference>
<feature type="transmembrane region" description="Helical" evidence="7">
    <location>
        <begin position="202"/>
        <end position="227"/>
    </location>
</feature>
<dbReference type="KEGG" id="tut:107364221"/>
<dbReference type="HOGENOM" id="CLU_012349_1_1_1"/>
<keyword evidence="9" id="KW-1185">Reference proteome</keyword>
<feature type="transmembrane region" description="Helical" evidence="7">
    <location>
        <begin position="134"/>
        <end position="153"/>
    </location>
</feature>
<evidence type="ECO:0000256" key="7">
    <source>
        <dbReference type="SAM" id="Phobius"/>
    </source>
</evidence>
<dbReference type="SUPFAM" id="SSF103481">
    <property type="entry name" value="Multidrug resistance efflux transporter EmrE"/>
    <property type="match status" value="1"/>
</dbReference>
<evidence type="ECO:0000313" key="9">
    <source>
        <dbReference type="Proteomes" id="UP000015104"/>
    </source>
</evidence>
<evidence type="ECO:0008006" key="10">
    <source>
        <dbReference type="Google" id="ProtNLM"/>
    </source>
</evidence>
<dbReference type="Gene3D" id="1.10.3730.20">
    <property type="match status" value="1"/>
</dbReference>
<evidence type="ECO:0000256" key="6">
    <source>
        <dbReference type="SAM" id="MobiDB-lite"/>
    </source>
</evidence>
<dbReference type="AlphaFoldDB" id="T1KG99"/>
<name>T1KG99_TETUR</name>
<reference evidence="9" key="1">
    <citation type="submission" date="2011-08" db="EMBL/GenBank/DDBJ databases">
        <authorList>
            <person name="Rombauts S."/>
        </authorList>
    </citation>
    <scope>NUCLEOTIDE SEQUENCE</scope>
    <source>
        <strain evidence="9">London</strain>
    </source>
</reference>
<feature type="transmembrane region" description="Helical" evidence="7">
    <location>
        <begin position="242"/>
        <end position="260"/>
    </location>
</feature>
<evidence type="ECO:0000256" key="1">
    <source>
        <dbReference type="ARBA" id="ARBA00004141"/>
    </source>
</evidence>
<evidence type="ECO:0000256" key="3">
    <source>
        <dbReference type="ARBA" id="ARBA00022692"/>
    </source>
</evidence>
<sequence length="411" mass="44887">MSHLGSLKSVDEDDDDIPIVSLGMEETFLGKRRFLVGLVLAVSSTLFIGTSFIIKKVGLNRLSSKGQLRAGAGGYGYLKDWVWWAGFLFMASGELFNFAAYAFAPASLVTPLGALSILVTALMATKFLKEKLNLLTIIGCINCVFGSAVIVLHAPKEGQIKSLDQLNTMLAEPLFICYLLFVLIASSILIGLVAPKKGDKNVLVYISICSLIGSLSVMSCKGLGLALTETFSGINNALTRGLFWFLLISTIITIATQMNYLNKSLDIFDATIVTPVYYVFFTTCVLIASSILFQEWSNMKAEDIIGTLSGFFIVIAGVFMINIYKDTNPSSFHVHDSGRNLYNQSSPLLKSFGPSNSANGDSNTITRNSSSSNKHSSRKKKRGQLPKPRHDVEKFSSSDEIETKTNNTYYA</sequence>
<comment type="similarity">
    <text evidence="2">Belongs to the NIPA family.</text>
</comment>
<keyword evidence="5 7" id="KW-0472">Membrane</keyword>
<feature type="transmembrane region" description="Helical" evidence="7">
    <location>
        <begin position="98"/>
        <end position="122"/>
    </location>
</feature>
<evidence type="ECO:0000256" key="5">
    <source>
        <dbReference type="ARBA" id="ARBA00023136"/>
    </source>
</evidence>
<dbReference type="GO" id="GO:0016020">
    <property type="term" value="C:membrane"/>
    <property type="evidence" value="ECO:0007669"/>
    <property type="project" value="UniProtKB-SubCell"/>
</dbReference>
<evidence type="ECO:0000256" key="2">
    <source>
        <dbReference type="ARBA" id="ARBA00007230"/>
    </source>
</evidence>
<feature type="compositionally biased region" description="Low complexity" evidence="6">
    <location>
        <begin position="362"/>
        <end position="374"/>
    </location>
</feature>
<dbReference type="GO" id="GO:0015095">
    <property type="term" value="F:magnesium ion transmembrane transporter activity"/>
    <property type="evidence" value="ECO:0007669"/>
    <property type="project" value="InterPro"/>
</dbReference>
<dbReference type="STRING" id="32264.T1KG99"/>
<gene>
    <name evidence="8" type="primary">107364221</name>
</gene>
<proteinExistence type="inferred from homology"/>
<dbReference type="eggNOG" id="KOG2922">
    <property type="taxonomic scope" value="Eukaryota"/>
</dbReference>
<feature type="compositionally biased region" description="Basic residues" evidence="6">
    <location>
        <begin position="375"/>
        <end position="384"/>
    </location>
</feature>
<protein>
    <recommendedName>
        <fullName evidence="10">Magnesium transporter NIPA2</fullName>
    </recommendedName>
</protein>
<dbReference type="OrthoDB" id="6428174at2759"/>
<dbReference type="EnsemblMetazoa" id="tetur11g00060.1">
    <property type="protein sequence ID" value="tetur11g00060.1"/>
    <property type="gene ID" value="tetur11g00060"/>
</dbReference>
<keyword evidence="4 7" id="KW-1133">Transmembrane helix</keyword>
<keyword evidence="3 7" id="KW-0812">Transmembrane</keyword>
<feature type="transmembrane region" description="Helical" evidence="7">
    <location>
        <begin position="173"/>
        <end position="195"/>
    </location>
</feature>
<dbReference type="Pfam" id="PF05653">
    <property type="entry name" value="Mg_trans_NIPA"/>
    <property type="match status" value="1"/>
</dbReference>
<dbReference type="InterPro" id="IPR037185">
    <property type="entry name" value="EmrE-like"/>
</dbReference>